<dbReference type="Proteomes" id="UP000033774">
    <property type="component" value="Unassembled WGS sequence"/>
</dbReference>
<protein>
    <submittedName>
        <fullName evidence="1">Uncharacterized protein</fullName>
    </submittedName>
</protein>
<dbReference type="EMBL" id="LAJY01000920">
    <property type="protein sequence ID" value="KJV06454.1"/>
    <property type="molecule type" value="Genomic_DNA"/>
</dbReference>
<sequence>MTRSGMIRSVFEHMSLSLPEGLAFWALILCDFSQRLQGAAAGLGQASLFVFLTGRASCLAAALLGKRAIGSMG</sequence>
<reference evidence="1 2" key="1">
    <citation type="submission" date="2015-03" db="EMBL/GenBank/DDBJ databases">
        <title>Draft genome sequence of Elstera litoralis.</title>
        <authorList>
            <person name="Rahalkar M.C."/>
            <person name="Dhakephalkar P.K."/>
            <person name="Pore S.D."/>
            <person name="Arora P."/>
            <person name="Kapse N.G."/>
            <person name="Pandit P.S."/>
        </authorList>
    </citation>
    <scope>NUCLEOTIDE SEQUENCE [LARGE SCALE GENOMIC DNA]</scope>
    <source>
        <strain evidence="1 2">Dia-1</strain>
    </source>
</reference>
<evidence type="ECO:0000313" key="1">
    <source>
        <dbReference type="EMBL" id="KJV06454.1"/>
    </source>
</evidence>
<organism evidence="1 2">
    <name type="scientific">Elstera litoralis</name>
    <dbReference type="NCBI Taxonomy" id="552518"/>
    <lineage>
        <taxon>Bacteria</taxon>
        <taxon>Pseudomonadati</taxon>
        <taxon>Pseudomonadota</taxon>
        <taxon>Alphaproteobacteria</taxon>
        <taxon>Rhodospirillales</taxon>
        <taxon>Rhodospirillaceae</taxon>
        <taxon>Elstera</taxon>
    </lineage>
</organism>
<proteinExistence type="predicted"/>
<accession>A0A0F3ILL5</accession>
<name>A0A0F3ILL5_9PROT</name>
<dbReference type="AlphaFoldDB" id="A0A0F3ILL5"/>
<keyword evidence="2" id="KW-1185">Reference proteome</keyword>
<evidence type="ECO:0000313" key="2">
    <source>
        <dbReference type="Proteomes" id="UP000033774"/>
    </source>
</evidence>
<comment type="caution">
    <text evidence="1">The sequence shown here is derived from an EMBL/GenBank/DDBJ whole genome shotgun (WGS) entry which is preliminary data.</text>
</comment>
<gene>
    <name evidence="1" type="ORF">VZ95_20720</name>
</gene>